<dbReference type="GO" id="GO:0005634">
    <property type="term" value="C:nucleus"/>
    <property type="evidence" value="ECO:0007669"/>
    <property type="project" value="TreeGrafter"/>
</dbReference>
<keyword evidence="1" id="KW-0808">Transferase</keyword>
<dbReference type="EMBL" id="CATQJA010000160">
    <property type="protein sequence ID" value="CAJ0557953.1"/>
    <property type="molecule type" value="Genomic_DNA"/>
</dbReference>
<sequence length="154" mass="17778">MVMKKVLQTNDYASYLREIRTLMELSHENVVRYYDQPSNYPGIDPKEWLMFMEYCEHGSLRDVLADKNLVYSMATVAKWCSELFNALDYIKSMKKVHHDVKPDNLFVHGHDYTLKLGDFGIVRDLKTSSNLRGGTYGYMAPEVLNGIEVKGEVS</sequence>
<dbReference type="PROSITE" id="PS50011">
    <property type="entry name" value="PROTEIN_KINASE_DOM"/>
    <property type="match status" value="1"/>
</dbReference>
<accession>A0AA36C5M9</accession>
<dbReference type="InterPro" id="IPR000719">
    <property type="entry name" value="Prot_kinase_dom"/>
</dbReference>
<feature type="non-terminal residue" evidence="6">
    <location>
        <position position="154"/>
    </location>
</feature>
<dbReference type="Pfam" id="PF00069">
    <property type="entry name" value="Pkinase"/>
    <property type="match status" value="1"/>
</dbReference>
<dbReference type="Gene3D" id="1.10.510.10">
    <property type="entry name" value="Transferase(Phosphotransferase) domain 1"/>
    <property type="match status" value="1"/>
</dbReference>
<dbReference type="AlphaFoldDB" id="A0AA36C5M9"/>
<keyword evidence="7" id="KW-1185">Reference proteome</keyword>
<gene>
    <name evidence="6" type="ORF">MSPICULIGERA_LOCUS699</name>
</gene>
<evidence type="ECO:0000256" key="2">
    <source>
        <dbReference type="ARBA" id="ARBA00022741"/>
    </source>
</evidence>
<dbReference type="GO" id="GO:0004672">
    <property type="term" value="F:protein kinase activity"/>
    <property type="evidence" value="ECO:0007669"/>
    <property type="project" value="InterPro"/>
</dbReference>
<name>A0AA36C5M9_9BILA</name>
<dbReference type="PANTHER" id="PTHR11042">
    <property type="entry name" value="EUKARYOTIC TRANSLATION INITIATION FACTOR 2-ALPHA KINASE EIF2-ALPHA KINASE -RELATED"/>
    <property type="match status" value="1"/>
</dbReference>
<dbReference type="Proteomes" id="UP001177023">
    <property type="component" value="Unassembled WGS sequence"/>
</dbReference>
<dbReference type="GO" id="GO:0005524">
    <property type="term" value="F:ATP binding"/>
    <property type="evidence" value="ECO:0007669"/>
    <property type="project" value="UniProtKB-KW"/>
</dbReference>
<dbReference type="SMART" id="SM00220">
    <property type="entry name" value="S_TKc"/>
    <property type="match status" value="1"/>
</dbReference>
<evidence type="ECO:0000313" key="7">
    <source>
        <dbReference type="Proteomes" id="UP001177023"/>
    </source>
</evidence>
<dbReference type="CDD" id="cd00180">
    <property type="entry name" value="PKc"/>
    <property type="match status" value="1"/>
</dbReference>
<protein>
    <recommendedName>
        <fullName evidence="5">Protein kinase domain-containing protein</fullName>
    </recommendedName>
</protein>
<organism evidence="6 7">
    <name type="scientific">Mesorhabditis spiculigera</name>
    <dbReference type="NCBI Taxonomy" id="96644"/>
    <lineage>
        <taxon>Eukaryota</taxon>
        <taxon>Metazoa</taxon>
        <taxon>Ecdysozoa</taxon>
        <taxon>Nematoda</taxon>
        <taxon>Chromadorea</taxon>
        <taxon>Rhabditida</taxon>
        <taxon>Rhabditina</taxon>
        <taxon>Rhabditomorpha</taxon>
        <taxon>Rhabditoidea</taxon>
        <taxon>Rhabditidae</taxon>
        <taxon>Mesorhabditinae</taxon>
        <taxon>Mesorhabditis</taxon>
    </lineage>
</organism>
<keyword evidence="3" id="KW-0418">Kinase</keyword>
<dbReference type="GO" id="GO:0005737">
    <property type="term" value="C:cytoplasm"/>
    <property type="evidence" value="ECO:0007669"/>
    <property type="project" value="TreeGrafter"/>
</dbReference>
<evidence type="ECO:0000256" key="1">
    <source>
        <dbReference type="ARBA" id="ARBA00022679"/>
    </source>
</evidence>
<keyword evidence="4" id="KW-0067">ATP-binding</keyword>
<feature type="domain" description="Protein kinase" evidence="5">
    <location>
        <begin position="1"/>
        <end position="154"/>
    </location>
</feature>
<comment type="caution">
    <text evidence="6">The sequence shown here is derived from an EMBL/GenBank/DDBJ whole genome shotgun (WGS) entry which is preliminary data.</text>
</comment>
<dbReference type="SUPFAM" id="SSF56112">
    <property type="entry name" value="Protein kinase-like (PK-like)"/>
    <property type="match status" value="1"/>
</dbReference>
<proteinExistence type="predicted"/>
<evidence type="ECO:0000259" key="5">
    <source>
        <dbReference type="PROSITE" id="PS50011"/>
    </source>
</evidence>
<evidence type="ECO:0000256" key="4">
    <source>
        <dbReference type="ARBA" id="ARBA00022840"/>
    </source>
</evidence>
<dbReference type="InterPro" id="IPR050339">
    <property type="entry name" value="CC_SR_Kinase"/>
</dbReference>
<evidence type="ECO:0000256" key="3">
    <source>
        <dbReference type="ARBA" id="ARBA00022777"/>
    </source>
</evidence>
<dbReference type="InterPro" id="IPR011009">
    <property type="entry name" value="Kinase-like_dom_sf"/>
</dbReference>
<keyword evidence="2" id="KW-0547">Nucleotide-binding</keyword>
<evidence type="ECO:0000313" key="6">
    <source>
        <dbReference type="EMBL" id="CAJ0557953.1"/>
    </source>
</evidence>
<reference evidence="6" key="1">
    <citation type="submission" date="2023-06" db="EMBL/GenBank/DDBJ databases">
        <authorList>
            <person name="Delattre M."/>
        </authorList>
    </citation>
    <scope>NUCLEOTIDE SEQUENCE</scope>
    <source>
        <strain evidence="6">AF72</strain>
    </source>
</reference>